<name>A0ABP9UDU7_9DEIO</name>
<evidence type="ECO:0000313" key="2">
    <source>
        <dbReference type="Proteomes" id="UP001423409"/>
    </source>
</evidence>
<reference evidence="1 2" key="1">
    <citation type="submission" date="2024-02" db="EMBL/GenBank/DDBJ databases">
        <title>Deinococcus caeni NBRC 101312.</title>
        <authorList>
            <person name="Ichikawa N."/>
            <person name="Katano-Makiyama Y."/>
            <person name="Hidaka K."/>
        </authorList>
    </citation>
    <scope>NUCLEOTIDE SEQUENCE [LARGE SCALE GENOMIC DNA]</scope>
    <source>
        <strain evidence="1 2">NBRC 101312</strain>
    </source>
</reference>
<protein>
    <submittedName>
        <fullName evidence="1">Uncharacterized protein</fullName>
    </submittedName>
</protein>
<accession>A0ABP9UDU7</accession>
<organism evidence="1 2">
    <name type="scientific">Deinococcus caeni</name>
    <dbReference type="NCBI Taxonomy" id="569127"/>
    <lineage>
        <taxon>Bacteria</taxon>
        <taxon>Thermotogati</taxon>
        <taxon>Deinococcota</taxon>
        <taxon>Deinococci</taxon>
        <taxon>Deinococcales</taxon>
        <taxon>Deinococcaceae</taxon>
        <taxon>Deinococcus</taxon>
    </lineage>
</organism>
<keyword evidence="2" id="KW-1185">Reference proteome</keyword>
<evidence type="ECO:0000313" key="1">
    <source>
        <dbReference type="EMBL" id="GAA5439820.1"/>
    </source>
</evidence>
<dbReference type="Proteomes" id="UP001423409">
    <property type="component" value="Unassembled WGS sequence"/>
</dbReference>
<sequence>MLKLIHTGALLPAGGSGSRQRREAADGGEAGVFTVTLAETVDLIGRAVSPAPVDGLFGKKNRC</sequence>
<comment type="caution">
    <text evidence="1">The sequence shown here is derived from an EMBL/GenBank/DDBJ whole genome shotgun (WGS) entry which is preliminary data.</text>
</comment>
<dbReference type="EMBL" id="BAABQU010000012">
    <property type="protein sequence ID" value="GAA5439820.1"/>
    <property type="molecule type" value="Genomic_DNA"/>
</dbReference>
<proteinExistence type="predicted"/>
<gene>
    <name evidence="1" type="ORF">Dcae01_01327</name>
</gene>
<dbReference type="RefSeq" id="WP_188843091.1">
    <property type="nucleotide sequence ID" value="NZ_BAABQU010000012.1"/>
</dbReference>